<dbReference type="Proteomes" id="UP000729402">
    <property type="component" value="Unassembled WGS sequence"/>
</dbReference>
<accession>A0A8J5VID0</accession>
<evidence type="ECO:0000313" key="2">
    <source>
        <dbReference type="EMBL" id="KAG8068985.1"/>
    </source>
</evidence>
<reference evidence="2" key="2">
    <citation type="submission" date="2021-02" db="EMBL/GenBank/DDBJ databases">
        <authorList>
            <person name="Kimball J.A."/>
            <person name="Haas M.W."/>
            <person name="Macchietto M."/>
            <person name="Kono T."/>
            <person name="Duquette J."/>
            <person name="Shao M."/>
        </authorList>
    </citation>
    <scope>NUCLEOTIDE SEQUENCE</scope>
    <source>
        <tissue evidence="2">Fresh leaf tissue</tissue>
    </source>
</reference>
<keyword evidence="3" id="KW-1185">Reference proteome</keyword>
<proteinExistence type="predicted"/>
<feature type="region of interest" description="Disordered" evidence="1">
    <location>
        <begin position="31"/>
        <end position="52"/>
    </location>
</feature>
<dbReference type="EMBL" id="JAAALK010000284">
    <property type="protein sequence ID" value="KAG8068985.1"/>
    <property type="molecule type" value="Genomic_DNA"/>
</dbReference>
<organism evidence="2 3">
    <name type="scientific">Zizania palustris</name>
    <name type="common">Northern wild rice</name>
    <dbReference type="NCBI Taxonomy" id="103762"/>
    <lineage>
        <taxon>Eukaryota</taxon>
        <taxon>Viridiplantae</taxon>
        <taxon>Streptophyta</taxon>
        <taxon>Embryophyta</taxon>
        <taxon>Tracheophyta</taxon>
        <taxon>Spermatophyta</taxon>
        <taxon>Magnoliopsida</taxon>
        <taxon>Liliopsida</taxon>
        <taxon>Poales</taxon>
        <taxon>Poaceae</taxon>
        <taxon>BOP clade</taxon>
        <taxon>Oryzoideae</taxon>
        <taxon>Oryzeae</taxon>
        <taxon>Zizaniinae</taxon>
        <taxon>Zizania</taxon>
    </lineage>
</organism>
<name>A0A8J5VID0_ZIZPA</name>
<evidence type="ECO:0000256" key="1">
    <source>
        <dbReference type="SAM" id="MobiDB-lite"/>
    </source>
</evidence>
<comment type="caution">
    <text evidence="2">The sequence shown here is derived from an EMBL/GenBank/DDBJ whole genome shotgun (WGS) entry which is preliminary data.</text>
</comment>
<gene>
    <name evidence="2" type="ORF">GUJ93_ZPchr0005g14771</name>
</gene>
<evidence type="ECO:0000313" key="3">
    <source>
        <dbReference type="Proteomes" id="UP000729402"/>
    </source>
</evidence>
<sequence length="81" mass="8752">MALFCPGHHRESVRRVKIFIDEMDSNDSMLAVSHRPAPSAGKHQASGSDTKVAAASGSDSKLAAAIGTKWYRLILKKCLMP</sequence>
<dbReference type="AlphaFoldDB" id="A0A8J5VID0"/>
<protein>
    <submittedName>
        <fullName evidence="2">Uncharacterized protein</fullName>
    </submittedName>
</protein>
<reference evidence="2" key="1">
    <citation type="journal article" date="2021" name="bioRxiv">
        <title>Whole Genome Assembly and Annotation of Northern Wild Rice, Zizania palustris L., Supports a Whole Genome Duplication in the Zizania Genus.</title>
        <authorList>
            <person name="Haas M."/>
            <person name="Kono T."/>
            <person name="Macchietto M."/>
            <person name="Millas R."/>
            <person name="McGilp L."/>
            <person name="Shao M."/>
            <person name="Duquette J."/>
            <person name="Hirsch C.N."/>
            <person name="Kimball J."/>
        </authorList>
    </citation>
    <scope>NUCLEOTIDE SEQUENCE</scope>
    <source>
        <tissue evidence="2">Fresh leaf tissue</tissue>
    </source>
</reference>